<organism evidence="1 2">
    <name type="scientific">Echinops telfairi</name>
    <name type="common">Lesser hedgehog tenrec</name>
    <dbReference type="NCBI Taxonomy" id="9371"/>
    <lineage>
        <taxon>Eukaryota</taxon>
        <taxon>Metazoa</taxon>
        <taxon>Chordata</taxon>
        <taxon>Craniata</taxon>
        <taxon>Vertebrata</taxon>
        <taxon>Euteleostomi</taxon>
        <taxon>Mammalia</taxon>
        <taxon>Eutheria</taxon>
        <taxon>Afrotheria</taxon>
        <taxon>Tenrecidae</taxon>
        <taxon>Tenrecinae</taxon>
        <taxon>Echinops</taxon>
    </lineage>
</organism>
<gene>
    <name evidence="2" type="primary">HGFAC</name>
</gene>
<protein>
    <submittedName>
        <fullName evidence="2">Hepatocyte growth factor activator isoform X4</fullName>
    </submittedName>
</protein>
<dbReference type="Proteomes" id="UP000694863">
    <property type="component" value="Unplaced"/>
</dbReference>
<dbReference type="RefSeq" id="XP_045145431.1">
    <property type="nucleotide sequence ID" value="XM_045289496.1"/>
</dbReference>
<evidence type="ECO:0000313" key="2">
    <source>
        <dbReference type="RefSeq" id="XP_045145431.1"/>
    </source>
</evidence>
<proteinExistence type="predicted"/>
<name>A0AC55D108_ECHTE</name>
<reference evidence="2" key="1">
    <citation type="submission" date="2025-08" db="UniProtKB">
        <authorList>
            <consortium name="RefSeq"/>
        </authorList>
    </citation>
    <scope>IDENTIFICATION</scope>
</reference>
<sequence>MGHQIWVPCHCPPPGPCVLLLLLLLLASGGAQHQAGGNHPEPPEFNTTAPAGPPTTSVSPAFPGTKVASQSPAPGSAQSLGAGLTPTPGGTISGSTEGLVLTEDGQPCRFPFRYGGRVHRACTSEGGARRKWCATTHNYDRDRAWGYCAPPATTPPGAPGPLDPCASRPCLNGGSCFSAQDTTSYLCSCPVAFTGQDCSQEKCFDETRLEYLEDGERWAHVRQGRVEQCVCAKGQVRCSDAWHTACVSSPCLNGGTCHLVEATGTTVCTCPPGFAGRLCNTVPAQRCFQGNGTEYRGLASTTASGLSCLAWNSDLLFQELHVDSVSAAAFLGLGPHAYCRNPDKDERPWCYAIKDSVLSWEYCNLVACGSEKKRMPVRTAGPAACVQGWGARNPVQEPAPLQPWGAAGPTGAPRGCAQDLWPEAQEEDFPAAPNHRGLGRPAWVPPLAGCSLHRGQLLCRQPHPLVLGGVCCPLLLQQPPEGERVGGPGPALLQPHDGRDADVRHREVHPVSPLLRVQPQRPRPGPGAPEEERGPLRCPLTVRATHLPARARQPFPCWTQVPDCRLGPHG</sequence>
<keyword evidence="1" id="KW-1185">Reference proteome</keyword>
<accession>A0AC55D108</accession>
<evidence type="ECO:0000313" key="1">
    <source>
        <dbReference type="Proteomes" id="UP000694863"/>
    </source>
</evidence>